<accession>A0AAD3D3I0</accession>
<dbReference type="SUPFAM" id="SSF52058">
    <property type="entry name" value="L domain-like"/>
    <property type="match status" value="1"/>
</dbReference>
<keyword evidence="2" id="KW-1185">Reference proteome</keyword>
<dbReference type="AlphaFoldDB" id="A0AAD3D3I0"/>
<proteinExistence type="predicted"/>
<evidence type="ECO:0000313" key="2">
    <source>
        <dbReference type="Proteomes" id="UP001054902"/>
    </source>
</evidence>
<name>A0AAD3D3I0_9STRA</name>
<dbReference type="Pfam" id="PF13306">
    <property type="entry name" value="LRR_5"/>
    <property type="match status" value="1"/>
</dbReference>
<dbReference type="Proteomes" id="UP001054902">
    <property type="component" value="Unassembled WGS sequence"/>
</dbReference>
<evidence type="ECO:0000313" key="1">
    <source>
        <dbReference type="EMBL" id="GFH57054.1"/>
    </source>
</evidence>
<evidence type="ECO:0008006" key="3">
    <source>
        <dbReference type="Google" id="ProtNLM"/>
    </source>
</evidence>
<dbReference type="InterPro" id="IPR026906">
    <property type="entry name" value="LRR_5"/>
</dbReference>
<dbReference type="EMBL" id="BLLK01000057">
    <property type="protein sequence ID" value="GFH57054.1"/>
    <property type="molecule type" value="Genomic_DNA"/>
</dbReference>
<sequence length="269" mass="31289">MRVQTEEWRRFIPGVRNYKGKKTYFYNGEKLWDVETKKYLIYDQEERDTWEVLIVLPGVEVIPERTFFCCKNLKTVIMADTVKRIEESVFGGCGSLVFVKLSRNLEYIGIEAFYYCESLPSIFIPSSCREIDDYAFVDCINLVIFSVPQHTQLGECVIADTALIYDSHFETDGHGYYDVYEGDNEEVNEWIQNINQNEEFALHRECASYEPSEDVIYGALKERGLSSFTVENKIGITASRYLDENPFSDIREQNLINRLVLDMMGEIIP</sequence>
<dbReference type="PANTHER" id="PTHR45661:SF3">
    <property type="entry name" value="IG-LIKE DOMAIN-CONTAINING PROTEIN"/>
    <property type="match status" value="1"/>
</dbReference>
<comment type="caution">
    <text evidence="1">The sequence shown here is derived from an EMBL/GenBank/DDBJ whole genome shotgun (WGS) entry which is preliminary data.</text>
</comment>
<dbReference type="InterPro" id="IPR053139">
    <property type="entry name" value="Surface_bspA-like"/>
</dbReference>
<organism evidence="1 2">
    <name type="scientific">Chaetoceros tenuissimus</name>
    <dbReference type="NCBI Taxonomy" id="426638"/>
    <lineage>
        <taxon>Eukaryota</taxon>
        <taxon>Sar</taxon>
        <taxon>Stramenopiles</taxon>
        <taxon>Ochrophyta</taxon>
        <taxon>Bacillariophyta</taxon>
        <taxon>Coscinodiscophyceae</taxon>
        <taxon>Chaetocerotophycidae</taxon>
        <taxon>Chaetocerotales</taxon>
        <taxon>Chaetocerotaceae</taxon>
        <taxon>Chaetoceros</taxon>
    </lineage>
</organism>
<dbReference type="InterPro" id="IPR032675">
    <property type="entry name" value="LRR_dom_sf"/>
</dbReference>
<dbReference type="Gene3D" id="3.80.10.10">
    <property type="entry name" value="Ribonuclease Inhibitor"/>
    <property type="match status" value="1"/>
</dbReference>
<dbReference type="PANTHER" id="PTHR45661">
    <property type="entry name" value="SURFACE ANTIGEN"/>
    <property type="match status" value="1"/>
</dbReference>
<reference evidence="1 2" key="1">
    <citation type="journal article" date="2021" name="Sci. Rep.">
        <title>The genome of the diatom Chaetoceros tenuissimus carries an ancient integrated fragment of an extant virus.</title>
        <authorList>
            <person name="Hongo Y."/>
            <person name="Kimura K."/>
            <person name="Takaki Y."/>
            <person name="Yoshida Y."/>
            <person name="Baba S."/>
            <person name="Kobayashi G."/>
            <person name="Nagasaki K."/>
            <person name="Hano T."/>
            <person name="Tomaru Y."/>
        </authorList>
    </citation>
    <scope>NUCLEOTIDE SEQUENCE [LARGE SCALE GENOMIC DNA]</scope>
    <source>
        <strain evidence="1 2">NIES-3715</strain>
    </source>
</reference>
<gene>
    <name evidence="1" type="ORF">CTEN210_13530</name>
</gene>
<protein>
    <recommendedName>
        <fullName evidence="3">Leucine-rich repeat domain-containing protein</fullName>
    </recommendedName>
</protein>